<dbReference type="GO" id="GO:0033785">
    <property type="term" value="F:heptose 7-phosphate kinase activity"/>
    <property type="evidence" value="ECO:0007669"/>
    <property type="project" value="UniProtKB-UniRule"/>
</dbReference>
<dbReference type="EMBL" id="JAVDPY010000001">
    <property type="protein sequence ID" value="MDR6331758.1"/>
    <property type="molecule type" value="Genomic_DNA"/>
</dbReference>
<evidence type="ECO:0000256" key="9">
    <source>
        <dbReference type="ARBA" id="ARBA00023268"/>
    </source>
</evidence>
<keyword evidence="8 12" id="KW-0067">ATP-binding</keyword>
<dbReference type="InterPro" id="IPR004821">
    <property type="entry name" value="Cyt_trans-like"/>
</dbReference>
<dbReference type="GO" id="GO:0033786">
    <property type="term" value="F:heptose-1-phosphate adenylyltransferase activity"/>
    <property type="evidence" value="ECO:0007669"/>
    <property type="project" value="UniProtKB-UniRule"/>
</dbReference>
<organism evidence="15 17">
    <name type="scientific">Xanthobacter flavus</name>
    <dbReference type="NCBI Taxonomy" id="281"/>
    <lineage>
        <taxon>Bacteria</taxon>
        <taxon>Pseudomonadati</taxon>
        <taxon>Pseudomonadota</taxon>
        <taxon>Alphaproteobacteria</taxon>
        <taxon>Hyphomicrobiales</taxon>
        <taxon>Xanthobacteraceae</taxon>
        <taxon>Xanthobacter</taxon>
    </lineage>
</organism>
<feature type="domain" description="Carbohydrate kinase PfkB" evidence="13">
    <location>
        <begin position="12"/>
        <end position="307"/>
    </location>
</feature>
<reference evidence="16 18" key="2">
    <citation type="submission" date="2023-07" db="EMBL/GenBank/DDBJ databases">
        <title>Genomic Encyclopedia of Type Strains, Phase IV (KMG-IV): sequencing the most valuable type-strain genomes for metagenomic binning, comparative biology and taxonomic classification.</title>
        <authorList>
            <person name="Goeker M."/>
        </authorList>
    </citation>
    <scope>NUCLEOTIDE SEQUENCE [LARGE SCALE GENOMIC DNA]</scope>
    <source>
        <strain evidence="16 18">DSM 338</strain>
    </source>
</reference>
<evidence type="ECO:0000256" key="5">
    <source>
        <dbReference type="ARBA" id="ARBA00022695"/>
    </source>
</evidence>
<comment type="similarity">
    <text evidence="12">In the C-terminal section; belongs to the cytidylyltransferase family.</text>
</comment>
<feature type="domain" description="Cytidyltransferase-like" evidence="14">
    <location>
        <begin position="354"/>
        <end position="446"/>
    </location>
</feature>
<dbReference type="NCBIfam" id="TIGR00125">
    <property type="entry name" value="cyt_tran_rel"/>
    <property type="match status" value="1"/>
</dbReference>
<dbReference type="Proteomes" id="UP001245370">
    <property type="component" value="Unassembled WGS sequence"/>
</dbReference>
<sequence>MSIIDSFPRVRVLCLGDVMLDRFVTGSARRISPESPVPVLSVTGSTTIAGGSANVARNIASLGGQCTLIGVTGADAGGAELRRIVDETPGVVSMFLASPSRPTTEKVRFVAQGQHMLRSDSEDSSPVAEEIEDAIIAQVVAALPEHDVLVLSDYAKGVLTPRVIQRAVEVATRRGAPIIVDPKTSNLSRYDGATLVTPNLHEVWMATGIQGDDDASAVAAGRKVLADTNIGAVLVTRSEKGMTLVQRTGEPVHIPTAAREVADVVGAGDTVIAALSLVIGAGGPLEEAAFIANAAAGVVVAKRGTATVSRAELVAELDRQSPPEGPPSLAKVVSRKDAASQVAAWQRHGLAVGFTNGCFDVLHVGHVGILEFSRANCDRLVVAVNADSSVKRLKGPTRPVNSETDRAQVIAALGSVDLVVVFEEDTPKELIEELKPDVLVKGADYQVSEIVGADSVLARGGRVLRFELVPGRSTTNTIRRMREGG</sequence>
<keyword evidence="18" id="KW-1185">Reference proteome</keyword>
<feature type="region of interest" description="Ribokinase" evidence="12">
    <location>
        <begin position="1"/>
        <end position="330"/>
    </location>
</feature>
<proteinExistence type="inferred from homology"/>
<evidence type="ECO:0000313" key="15">
    <source>
        <dbReference type="EMBL" id="GLI22449.1"/>
    </source>
</evidence>
<dbReference type="InterPro" id="IPR029056">
    <property type="entry name" value="Ribokinase-like"/>
</dbReference>
<feature type="active site" evidence="12">
    <location>
        <position position="269"/>
    </location>
</feature>
<dbReference type="PANTHER" id="PTHR46969:SF1">
    <property type="entry name" value="BIFUNCTIONAL PROTEIN HLDE"/>
    <property type="match status" value="1"/>
</dbReference>
<evidence type="ECO:0000256" key="10">
    <source>
        <dbReference type="ARBA" id="ARBA00023277"/>
    </source>
</evidence>
<evidence type="ECO:0000313" key="18">
    <source>
        <dbReference type="Proteomes" id="UP001245370"/>
    </source>
</evidence>
<dbReference type="CDD" id="cd01172">
    <property type="entry name" value="RfaE_like"/>
    <property type="match status" value="1"/>
</dbReference>
<dbReference type="Proteomes" id="UP001144397">
    <property type="component" value="Unassembled WGS sequence"/>
</dbReference>
<reference evidence="15" key="1">
    <citation type="submission" date="2022-12" db="EMBL/GenBank/DDBJ databases">
        <title>Reference genome sequencing for broad-spectrum identification of bacterial and archaeal isolates by mass spectrometry.</title>
        <authorList>
            <person name="Sekiguchi Y."/>
            <person name="Tourlousse D.M."/>
        </authorList>
    </citation>
    <scope>NUCLEOTIDE SEQUENCE</scope>
    <source>
        <strain evidence="15">301</strain>
    </source>
</reference>
<protein>
    <recommendedName>
        <fullName evidence="12">Bifunctional protein HldE</fullName>
    </recommendedName>
    <domain>
        <recommendedName>
            <fullName evidence="12">D-beta-D-heptose 7-phosphate kinase</fullName>
            <ecNumber evidence="12">2.7.1.167</ecNumber>
        </recommendedName>
        <alternativeName>
            <fullName evidence="12">D-beta-D-heptose 7-phosphotransferase</fullName>
        </alternativeName>
        <alternativeName>
            <fullName evidence="12">D-glycero-beta-D-manno-heptose-7-phosphate kinase</fullName>
        </alternativeName>
    </domain>
    <domain>
        <recommendedName>
            <fullName evidence="12">D-beta-D-heptose 1-phosphate adenylyltransferase</fullName>
            <ecNumber evidence="12">2.7.7.70</ecNumber>
        </recommendedName>
        <alternativeName>
            <fullName evidence="12">D-glycero-beta-D-manno-heptose 1-phosphate adenylyltransferase</fullName>
        </alternativeName>
    </domain>
</protein>
<comment type="caution">
    <text evidence="15">The sequence shown here is derived from an EMBL/GenBank/DDBJ whole genome shotgun (WGS) entry which is preliminary data.</text>
</comment>
<dbReference type="NCBIfam" id="TIGR02198">
    <property type="entry name" value="rfaE_dom_I"/>
    <property type="match status" value="1"/>
</dbReference>
<comment type="function">
    <text evidence="1 12">Catalyzes the phosphorylation of D-glycero-D-manno-heptose 7-phosphate at the C-1 position to selectively form D-glycero-beta-D-manno-heptose-1,7-bisphosphate.</text>
</comment>
<name>A0A9W6CNE8_XANFL</name>
<keyword evidence="6 12" id="KW-0547">Nucleotide-binding</keyword>
<feature type="region of interest" description="Cytidylyltransferase" evidence="12">
    <location>
        <begin position="354"/>
        <end position="485"/>
    </location>
</feature>
<keyword evidence="7 12" id="KW-0418">Kinase</keyword>
<evidence type="ECO:0000256" key="8">
    <source>
        <dbReference type="ARBA" id="ARBA00022840"/>
    </source>
</evidence>
<comment type="subunit">
    <text evidence="12">Homodimer.</text>
</comment>
<evidence type="ECO:0000256" key="11">
    <source>
        <dbReference type="ARBA" id="ARBA00047428"/>
    </source>
</evidence>
<comment type="catalytic activity">
    <reaction evidence="12">
        <text>D-glycero-beta-D-manno-heptose 7-phosphate + ATP = D-glycero-beta-D-manno-heptose 1,7-bisphosphate + ADP + H(+)</text>
        <dbReference type="Rhea" id="RHEA:27473"/>
        <dbReference type="ChEBI" id="CHEBI:15378"/>
        <dbReference type="ChEBI" id="CHEBI:30616"/>
        <dbReference type="ChEBI" id="CHEBI:60204"/>
        <dbReference type="ChEBI" id="CHEBI:60208"/>
        <dbReference type="ChEBI" id="CHEBI:456216"/>
        <dbReference type="EC" id="2.7.1.167"/>
    </reaction>
</comment>
<comment type="pathway">
    <text evidence="12">Nucleotide-sugar biosynthesis; ADP-L-glycero-beta-D-manno-heptose biosynthesis; ADP-L-glycero-beta-D-manno-heptose from D-glycero-beta-D-manno-heptose 7-phosphate: step 1/4.</text>
</comment>
<dbReference type="NCBIfam" id="TIGR02199">
    <property type="entry name" value="rfaE_dom_II"/>
    <property type="match status" value="1"/>
</dbReference>
<evidence type="ECO:0000256" key="3">
    <source>
        <dbReference type="ARBA" id="ARBA00004713"/>
    </source>
</evidence>
<dbReference type="SUPFAM" id="SSF53613">
    <property type="entry name" value="Ribokinase-like"/>
    <property type="match status" value="1"/>
</dbReference>
<dbReference type="GO" id="GO:0005524">
    <property type="term" value="F:ATP binding"/>
    <property type="evidence" value="ECO:0007669"/>
    <property type="project" value="UniProtKB-UniRule"/>
</dbReference>
<comment type="similarity">
    <text evidence="12">In the N-terminal section; belongs to the carbohydrate kinase PfkB family.</text>
</comment>
<dbReference type="GO" id="GO:0016773">
    <property type="term" value="F:phosphotransferase activity, alcohol group as acceptor"/>
    <property type="evidence" value="ECO:0007669"/>
    <property type="project" value="InterPro"/>
</dbReference>
<dbReference type="GeneID" id="95762912"/>
<dbReference type="InterPro" id="IPR023030">
    <property type="entry name" value="Bifunc_HldE"/>
</dbReference>
<comment type="catalytic activity">
    <reaction evidence="11 12">
        <text>D-glycero-beta-D-manno-heptose 1-phosphate + ATP + H(+) = ADP-D-glycero-beta-D-manno-heptose + diphosphate</text>
        <dbReference type="Rhea" id="RHEA:27465"/>
        <dbReference type="ChEBI" id="CHEBI:15378"/>
        <dbReference type="ChEBI" id="CHEBI:30616"/>
        <dbReference type="ChEBI" id="CHEBI:33019"/>
        <dbReference type="ChEBI" id="CHEBI:59967"/>
        <dbReference type="ChEBI" id="CHEBI:61593"/>
        <dbReference type="EC" id="2.7.7.70"/>
    </reaction>
</comment>
<keyword evidence="9 12" id="KW-0511">Multifunctional enzyme</keyword>
<gene>
    <name evidence="12 15" type="primary">hldE</name>
    <name evidence="16" type="ORF">GGQ86_000205</name>
    <name evidence="15" type="ORF">XFLAVUS301_21230</name>
</gene>
<dbReference type="SUPFAM" id="SSF52374">
    <property type="entry name" value="Nucleotidylyl transferase"/>
    <property type="match status" value="1"/>
</dbReference>
<dbReference type="InterPro" id="IPR014729">
    <property type="entry name" value="Rossmann-like_a/b/a_fold"/>
</dbReference>
<dbReference type="InterPro" id="IPR011914">
    <property type="entry name" value="RfaE_dom_II"/>
</dbReference>
<evidence type="ECO:0000256" key="7">
    <source>
        <dbReference type="ARBA" id="ARBA00022777"/>
    </source>
</evidence>
<dbReference type="AlphaFoldDB" id="A0A9W6CNE8"/>
<comment type="pathway">
    <text evidence="12">Nucleotide-sugar biosynthesis; ADP-L-glycero-beta-D-manno-heptose biosynthesis; ADP-L-glycero-beta-D-manno-heptose from D-glycero-beta-D-manno-heptose 7-phosphate: step 3/4.</text>
</comment>
<dbReference type="InterPro" id="IPR011913">
    <property type="entry name" value="RfaE_dom_I"/>
</dbReference>
<dbReference type="EMBL" id="BSDO01000002">
    <property type="protein sequence ID" value="GLI22449.1"/>
    <property type="molecule type" value="Genomic_DNA"/>
</dbReference>
<evidence type="ECO:0000259" key="13">
    <source>
        <dbReference type="Pfam" id="PF00294"/>
    </source>
</evidence>
<dbReference type="Pfam" id="PF00294">
    <property type="entry name" value="PfkB"/>
    <property type="match status" value="1"/>
</dbReference>
<dbReference type="Gene3D" id="3.40.1190.20">
    <property type="match status" value="1"/>
</dbReference>
<dbReference type="PROSITE" id="PS00584">
    <property type="entry name" value="PFKB_KINASES_2"/>
    <property type="match status" value="1"/>
</dbReference>
<dbReference type="RefSeq" id="WP_281807436.1">
    <property type="nucleotide sequence ID" value="NZ_BSDO01000002.1"/>
</dbReference>
<evidence type="ECO:0000256" key="1">
    <source>
        <dbReference type="ARBA" id="ARBA00002319"/>
    </source>
</evidence>
<dbReference type="HAMAP" id="MF_01603">
    <property type="entry name" value="HldE"/>
    <property type="match status" value="1"/>
</dbReference>
<dbReference type="EC" id="2.7.1.167" evidence="12"/>
<evidence type="ECO:0000256" key="4">
    <source>
        <dbReference type="ARBA" id="ARBA00022679"/>
    </source>
</evidence>
<evidence type="ECO:0000313" key="16">
    <source>
        <dbReference type="EMBL" id="MDR6331758.1"/>
    </source>
</evidence>
<keyword evidence="4 12" id="KW-0808">Transferase</keyword>
<comment type="function">
    <text evidence="2 12">Catalyzes the ADP transfer from ATP to D-glycero-beta-D-manno-heptose 1-phosphate, yielding ADP-D-glycero-beta-D-manno-heptose.</text>
</comment>
<keyword evidence="10 12" id="KW-0119">Carbohydrate metabolism</keyword>
<dbReference type="EC" id="2.7.7.70" evidence="12"/>
<keyword evidence="5 12" id="KW-0548">Nucleotidyltransferase</keyword>
<evidence type="ECO:0000313" key="17">
    <source>
        <dbReference type="Proteomes" id="UP001144397"/>
    </source>
</evidence>
<evidence type="ECO:0000256" key="12">
    <source>
        <dbReference type="HAMAP-Rule" id="MF_01603"/>
    </source>
</evidence>
<dbReference type="FunFam" id="3.40.1190.20:FF:000002">
    <property type="entry name" value="Bifunctional protein HldE"/>
    <property type="match status" value="1"/>
</dbReference>
<evidence type="ECO:0000256" key="2">
    <source>
        <dbReference type="ARBA" id="ARBA00003753"/>
    </source>
</evidence>
<dbReference type="GO" id="GO:0005829">
    <property type="term" value="C:cytosol"/>
    <property type="evidence" value="ECO:0007669"/>
    <property type="project" value="TreeGrafter"/>
</dbReference>
<dbReference type="Pfam" id="PF01467">
    <property type="entry name" value="CTP_transf_like"/>
    <property type="match status" value="1"/>
</dbReference>
<accession>A0A9W6CNE8</accession>
<dbReference type="Gene3D" id="3.40.50.620">
    <property type="entry name" value="HUPs"/>
    <property type="match status" value="1"/>
</dbReference>
<feature type="binding site" evidence="12">
    <location>
        <begin position="199"/>
        <end position="202"/>
    </location>
    <ligand>
        <name>ATP</name>
        <dbReference type="ChEBI" id="CHEBI:30616"/>
    </ligand>
</feature>
<dbReference type="InterPro" id="IPR002173">
    <property type="entry name" value="Carboh/pur_kinase_PfkB_CS"/>
</dbReference>
<dbReference type="PANTHER" id="PTHR46969">
    <property type="entry name" value="BIFUNCTIONAL PROTEIN HLDE"/>
    <property type="match status" value="1"/>
</dbReference>
<dbReference type="InterPro" id="IPR011611">
    <property type="entry name" value="PfkB_dom"/>
</dbReference>
<evidence type="ECO:0000259" key="14">
    <source>
        <dbReference type="Pfam" id="PF01467"/>
    </source>
</evidence>
<comment type="pathway">
    <text evidence="3">Bacterial outer membrane biogenesis; LPS core biosynthesis.</text>
</comment>
<evidence type="ECO:0000256" key="6">
    <source>
        <dbReference type="ARBA" id="ARBA00022741"/>
    </source>
</evidence>